<dbReference type="Proteomes" id="UP000479938">
    <property type="component" value="Unassembled WGS sequence"/>
</dbReference>
<evidence type="ECO:0008006" key="3">
    <source>
        <dbReference type="Google" id="ProtNLM"/>
    </source>
</evidence>
<evidence type="ECO:0000313" key="2">
    <source>
        <dbReference type="Proteomes" id="UP000479938"/>
    </source>
</evidence>
<organism evidence="1 2">
    <name type="scientific">Flavobacterium bizetiae</name>
    <dbReference type="NCBI Taxonomy" id="2704140"/>
    <lineage>
        <taxon>Bacteria</taxon>
        <taxon>Pseudomonadati</taxon>
        <taxon>Bacteroidota</taxon>
        <taxon>Flavobacteriia</taxon>
        <taxon>Flavobacteriales</taxon>
        <taxon>Flavobacteriaceae</taxon>
        <taxon>Flavobacterium</taxon>
    </lineage>
</organism>
<dbReference type="RefSeq" id="WP_173969729.1">
    <property type="nucleotide sequence ID" value="NZ_CADCSU010000054.1"/>
</dbReference>
<accession>A0A6J4GAB3</accession>
<sequence>MDTTTTTNIQFNPIDVSSLKSVVNIYQNKKHDHDDFKTGLSPFTDHFGLPLSIACFENRVIGYAFVIRNKAGETEINSYWEKEFYSIEAEHDLKFHAQKTFDSMFADPETRTIKLQNAIERLSNWLNSCN</sequence>
<gene>
    <name evidence="1" type="ORF">FLA105534_00998</name>
</gene>
<reference evidence="1 2" key="1">
    <citation type="submission" date="2020-02" db="EMBL/GenBank/DDBJ databases">
        <authorList>
            <person name="Criscuolo A."/>
        </authorList>
    </citation>
    <scope>NUCLEOTIDE SEQUENCE [LARGE SCALE GENOMIC DNA]</scope>
    <source>
        <strain evidence="1">CIP105534</strain>
    </source>
</reference>
<proteinExistence type="predicted"/>
<keyword evidence="2" id="KW-1185">Reference proteome</keyword>
<name>A0A6J4GAB3_9FLAO</name>
<evidence type="ECO:0000313" key="1">
    <source>
        <dbReference type="EMBL" id="CAA9196141.1"/>
    </source>
</evidence>
<dbReference type="AlphaFoldDB" id="A0A6J4GAB3"/>
<protein>
    <recommendedName>
        <fullName evidence="3">N-acetyltransferase domain-containing protein</fullName>
    </recommendedName>
</protein>
<dbReference type="EMBL" id="CADCSU010000054">
    <property type="protein sequence ID" value="CAA9196141.1"/>
    <property type="molecule type" value="Genomic_DNA"/>
</dbReference>